<evidence type="ECO:0000313" key="2">
    <source>
        <dbReference type="EMBL" id="BCZ85088.1"/>
    </source>
</evidence>
<dbReference type="EMBL" id="AP024958">
    <property type="protein sequence ID" value="BCZ85088.1"/>
    <property type="molecule type" value="Genomic_DNA"/>
</dbReference>
<proteinExistence type="predicted"/>
<name>A0ABM7U272_9BURK</name>
<keyword evidence="3" id="KW-1185">Reference proteome</keyword>
<accession>A0ABM7U272</accession>
<feature type="compositionally biased region" description="Basic and acidic residues" evidence="1">
    <location>
        <begin position="13"/>
        <end position="24"/>
    </location>
</feature>
<evidence type="ECO:0000313" key="3">
    <source>
        <dbReference type="Proteomes" id="UP001319874"/>
    </source>
</evidence>
<dbReference type="Proteomes" id="UP001319874">
    <property type="component" value="Chromosome 4"/>
</dbReference>
<gene>
    <name evidence="2" type="ORF">PTKU64_87630</name>
</gene>
<evidence type="ECO:0000256" key="1">
    <source>
        <dbReference type="SAM" id="MobiDB-lite"/>
    </source>
</evidence>
<organism evidence="2 3">
    <name type="scientific">Paraburkholderia terrae</name>
    <dbReference type="NCBI Taxonomy" id="311230"/>
    <lineage>
        <taxon>Bacteria</taxon>
        <taxon>Pseudomonadati</taxon>
        <taxon>Pseudomonadota</taxon>
        <taxon>Betaproteobacteria</taxon>
        <taxon>Burkholderiales</taxon>
        <taxon>Burkholderiaceae</taxon>
        <taxon>Paraburkholderia</taxon>
    </lineage>
</organism>
<protein>
    <submittedName>
        <fullName evidence="2">Uncharacterized protein</fullName>
    </submittedName>
</protein>
<reference evidence="2 3" key="1">
    <citation type="journal article" date="2022" name="Front. Microbiol.">
        <title>Identification and characterization of a novel class of self-sufficient cytochrome P450 hydroxylase involved in cyclohexanecarboxylate degradation in Paraburkholderia terrae strain KU-64.</title>
        <authorList>
            <person name="Yamamoto T."/>
            <person name="Hasegawa Y."/>
            <person name="Iwaki H."/>
        </authorList>
    </citation>
    <scope>NUCLEOTIDE SEQUENCE [LARGE SCALE GENOMIC DNA]</scope>
    <source>
        <strain evidence="2 3">KU-64</strain>
    </source>
</reference>
<sequence>MRECVSVDLIGDEQAKDGHRDRVIPKPLSQKSDDQPELFHAVSEQVDCSKFLGTDRQKLDGMEEKVSHEIMGIFGELFPGNSEREGQKKLRRNDVCGNYSHDSRECENGFNPQAYLKDQMEITFVKRALQADYENLPLDPSCPPVQQGECAGLCSTSYV</sequence>
<feature type="region of interest" description="Disordered" evidence="1">
    <location>
        <begin position="1"/>
        <end position="35"/>
    </location>
</feature>